<dbReference type="AlphaFoldDB" id="A0A6A6ASX5"/>
<dbReference type="EMBL" id="ML977497">
    <property type="protein sequence ID" value="KAF2134676.1"/>
    <property type="molecule type" value="Genomic_DNA"/>
</dbReference>
<dbReference type="PANTHER" id="PTHR43695">
    <property type="entry name" value="PUTATIVE (AFU_ORTHOLOGUE AFUA_2G17250)-RELATED"/>
    <property type="match status" value="1"/>
</dbReference>
<keyword evidence="3" id="KW-1185">Reference proteome</keyword>
<protein>
    <submittedName>
        <fullName evidence="2">Carbohydrate esterase family 12 protein</fullName>
    </submittedName>
</protein>
<dbReference type="CDD" id="cd01821">
    <property type="entry name" value="Rhamnogalacturan_acetylesterase_like"/>
    <property type="match status" value="1"/>
</dbReference>
<dbReference type="OrthoDB" id="5041285at2759"/>
<evidence type="ECO:0000259" key="1">
    <source>
        <dbReference type="Pfam" id="PF13472"/>
    </source>
</evidence>
<dbReference type="Pfam" id="PF13472">
    <property type="entry name" value="Lipase_GDSL_2"/>
    <property type="match status" value="1"/>
</dbReference>
<evidence type="ECO:0000313" key="3">
    <source>
        <dbReference type="Proteomes" id="UP000799771"/>
    </source>
</evidence>
<organism evidence="2 3">
    <name type="scientific">Dothidotthia symphoricarpi CBS 119687</name>
    <dbReference type="NCBI Taxonomy" id="1392245"/>
    <lineage>
        <taxon>Eukaryota</taxon>
        <taxon>Fungi</taxon>
        <taxon>Dikarya</taxon>
        <taxon>Ascomycota</taxon>
        <taxon>Pezizomycotina</taxon>
        <taxon>Dothideomycetes</taxon>
        <taxon>Pleosporomycetidae</taxon>
        <taxon>Pleosporales</taxon>
        <taxon>Dothidotthiaceae</taxon>
        <taxon>Dothidotthia</taxon>
    </lineage>
</organism>
<sequence length="249" mass="26538">MRTTLLSLLPVALAAPATLFHRAEKPIYWALVGDSTTAPDGGWGDAFLSTTVAEPSSGKNFGHSGATTKSFRNGGDWGNVIKDVAAHKNESRVYVTIQFGHNDQKPANNVSLDEYKTNLANFASEASGAGATPILLTPLTRRAFNSTTGKVIENLSVERAATIEVAEANDVHWIDLNRASTDYVNAIGQKAADMYNLASGDRTHVNVWGGVVFSRIVSDLLVEKYAGEFEGATVKNETLSALIADGKPA</sequence>
<dbReference type="RefSeq" id="XP_033529063.1">
    <property type="nucleotide sequence ID" value="XM_033673374.1"/>
</dbReference>
<dbReference type="GO" id="GO:0016787">
    <property type="term" value="F:hydrolase activity"/>
    <property type="evidence" value="ECO:0007669"/>
    <property type="project" value="InterPro"/>
</dbReference>
<dbReference type="SUPFAM" id="SSF52266">
    <property type="entry name" value="SGNH hydrolase"/>
    <property type="match status" value="1"/>
</dbReference>
<reference evidence="2" key="1">
    <citation type="journal article" date="2020" name="Stud. Mycol.">
        <title>101 Dothideomycetes genomes: a test case for predicting lifestyles and emergence of pathogens.</title>
        <authorList>
            <person name="Haridas S."/>
            <person name="Albert R."/>
            <person name="Binder M."/>
            <person name="Bloem J."/>
            <person name="Labutti K."/>
            <person name="Salamov A."/>
            <person name="Andreopoulos B."/>
            <person name="Baker S."/>
            <person name="Barry K."/>
            <person name="Bills G."/>
            <person name="Bluhm B."/>
            <person name="Cannon C."/>
            <person name="Castanera R."/>
            <person name="Culley D."/>
            <person name="Daum C."/>
            <person name="Ezra D."/>
            <person name="Gonzalez J."/>
            <person name="Henrissat B."/>
            <person name="Kuo A."/>
            <person name="Liang C."/>
            <person name="Lipzen A."/>
            <person name="Lutzoni F."/>
            <person name="Magnuson J."/>
            <person name="Mondo S."/>
            <person name="Nolan M."/>
            <person name="Ohm R."/>
            <person name="Pangilinan J."/>
            <person name="Park H.-J."/>
            <person name="Ramirez L."/>
            <person name="Alfaro M."/>
            <person name="Sun H."/>
            <person name="Tritt A."/>
            <person name="Yoshinaga Y."/>
            <person name="Zwiers L.-H."/>
            <person name="Turgeon B."/>
            <person name="Goodwin S."/>
            <person name="Spatafora J."/>
            <person name="Crous P."/>
            <person name="Grigoriev I."/>
        </authorList>
    </citation>
    <scope>NUCLEOTIDE SEQUENCE</scope>
    <source>
        <strain evidence="2">CBS 119687</strain>
    </source>
</reference>
<dbReference type="Proteomes" id="UP000799771">
    <property type="component" value="Unassembled WGS sequence"/>
</dbReference>
<feature type="domain" description="SGNH hydrolase-type esterase" evidence="1">
    <location>
        <begin position="32"/>
        <end position="206"/>
    </location>
</feature>
<name>A0A6A6ASX5_9PLEO</name>
<dbReference type="PANTHER" id="PTHR43695:SF2">
    <property type="entry name" value="PUTATIVE (AFU_ORTHOLOGUE AFUA_2G17250)-RELATED"/>
    <property type="match status" value="1"/>
</dbReference>
<dbReference type="InterPro" id="IPR036514">
    <property type="entry name" value="SGNH_hydro_sf"/>
</dbReference>
<accession>A0A6A6ASX5</accession>
<gene>
    <name evidence="2" type="ORF">P153DRAFT_7393</name>
</gene>
<dbReference type="InterPro" id="IPR037459">
    <property type="entry name" value="RhgT-like"/>
</dbReference>
<evidence type="ECO:0000313" key="2">
    <source>
        <dbReference type="EMBL" id="KAF2134676.1"/>
    </source>
</evidence>
<proteinExistence type="predicted"/>
<dbReference type="InterPro" id="IPR013830">
    <property type="entry name" value="SGNH_hydro"/>
</dbReference>
<dbReference type="Gene3D" id="3.40.50.1110">
    <property type="entry name" value="SGNH hydrolase"/>
    <property type="match status" value="1"/>
</dbReference>
<dbReference type="GeneID" id="54413806"/>